<dbReference type="OrthoDB" id="9798761at2"/>
<dbReference type="InParanoid" id="F5Y7N2"/>
<reference evidence="2 3" key="2">
    <citation type="journal article" date="2011" name="ISME J.">
        <title>RNA-seq reveals cooperative metabolic interactions between two termite-gut spirochete species in co-culture.</title>
        <authorList>
            <person name="Rosenthal A.Z."/>
            <person name="Matson E.G."/>
            <person name="Eldar A."/>
            <person name="Leadbetter J.R."/>
        </authorList>
    </citation>
    <scope>NUCLEOTIDE SEQUENCE [LARGE SCALE GENOMIC DNA]</scope>
    <source>
        <strain evidence="3">ATCC BAA-888 / DSM 13862 / ZAS-9</strain>
    </source>
</reference>
<reference evidence="3" key="1">
    <citation type="submission" date="2009-12" db="EMBL/GenBank/DDBJ databases">
        <title>Complete sequence of Treponema azotonutricium strain ZAS-9.</title>
        <authorList>
            <person name="Tetu S.G."/>
            <person name="Matson E."/>
            <person name="Ren Q."/>
            <person name="Seshadri R."/>
            <person name="Elbourne L."/>
            <person name="Hassan K.A."/>
            <person name="Durkin A."/>
            <person name="Radune D."/>
            <person name="Mohamoud Y."/>
            <person name="Shay R."/>
            <person name="Jin S."/>
            <person name="Zhang X."/>
            <person name="Lucey K."/>
            <person name="Ballor N.R."/>
            <person name="Ottesen E."/>
            <person name="Rosenthal R."/>
            <person name="Allen A."/>
            <person name="Leadbetter J.R."/>
            <person name="Paulsen I.T."/>
        </authorList>
    </citation>
    <scope>NUCLEOTIDE SEQUENCE [LARGE SCALE GENOMIC DNA]</scope>
    <source>
        <strain evidence="3">ATCC BAA-888 / DSM 13862 / ZAS-9</strain>
    </source>
</reference>
<keyword evidence="3" id="KW-1185">Reference proteome</keyword>
<dbReference type="Pfam" id="PF03235">
    <property type="entry name" value="GmrSD_N"/>
    <property type="match status" value="1"/>
</dbReference>
<dbReference type="PANTHER" id="PTHR37292">
    <property type="entry name" value="VNG6097C"/>
    <property type="match status" value="1"/>
</dbReference>
<evidence type="ECO:0000313" key="2">
    <source>
        <dbReference type="EMBL" id="AEF80110.1"/>
    </source>
</evidence>
<gene>
    <name evidence="2" type="ordered locus">TREAZ_1046</name>
</gene>
<protein>
    <recommendedName>
        <fullName evidence="1">GmrSD restriction endonucleases N-terminal domain-containing protein</fullName>
    </recommendedName>
</protein>
<sequence length="708" mass="82907">MEERLSLTTIANWQLNNDDSNVMLPSMQRGFVWKYAQIENLWDSLLRKFPIGSFLFSKAGENKNYLMDGQQRATAIALGFYNPFIENMTAWSIKGSLPVIWLDIKPDTTDLGDRKYLFRVTTRSQPWGYRQNSNQNRGILSVADKRSALKIFEQFPDNNGKGYTTFSNKTVFPYDSYYPIPLSFFLDKIFYKQMSNSGDIADAVIEDCRTFLPEYLVTKYNYFSSKEKFIEKLEKNLYETLENICKKLIEIKDTKINYDLVGDEVLLTEDNIEDDSADPTLFVRINSSGTSLSGDDLIYSIYKALFPQTKDLVEKIGRSFIPPTQIINIASRIAMSELEPDRKYHTKLNVKTFQERLKRKGFRNKLTDLIGNDISSPIKQAFDVAIDTLLLTDSVNVPPILVKDFIKSSQTLFLFLIYWIYKNNFIIANENKKPCVAKLMVCSYFSLSGEEETVQGFWEHNSTADFWTKPLNEYFGKTLLPVIAPEMLYDYYANTTVMKHFTDIDYAKENDIWELPRTIKVGMAIVEYYKNISKKFTDEQISNYFSMFINKIFYLKKLVLFAQRDYINKEFSDFNQLDDLEDTDSPWDQDHIYPDSWIYYKQGILDSIREWNTSIGNFRALSLTQNRSENNILSPAARLDDQDDGLKGEYLRQISFVLDNDWEYWKEITNRIKNEKDDQNLYRAISTRMVNIYNEWWNTFSIGKFVRT</sequence>
<evidence type="ECO:0000313" key="3">
    <source>
        <dbReference type="Proteomes" id="UP000009222"/>
    </source>
</evidence>
<proteinExistence type="predicted"/>
<organism evidence="2 3">
    <name type="scientific">Leadbettera azotonutricia (strain ATCC BAA-888 / DSM 13862 / ZAS-9)</name>
    <name type="common">Treponema azotonutricium</name>
    <dbReference type="NCBI Taxonomy" id="545695"/>
    <lineage>
        <taxon>Bacteria</taxon>
        <taxon>Pseudomonadati</taxon>
        <taxon>Spirochaetota</taxon>
        <taxon>Spirochaetia</taxon>
        <taxon>Spirochaetales</taxon>
        <taxon>Breznakiellaceae</taxon>
        <taxon>Leadbettera</taxon>
    </lineage>
</organism>
<dbReference type="PANTHER" id="PTHR37292:SF2">
    <property type="entry name" value="DUF262 DOMAIN-CONTAINING PROTEIN"/>
    <property type="match status" value="1"/>
</dbReference>
<dbReference type="AlphaFoldDB" id="F5Y7N2"/>
<dbReference type="InterPro" id="IPR004919">
    <property type="entry name" value="GmrSD_N"/>
</dbReference>
<dbReference type="eggNOG" id="COG1479">
    <property type="taxonomic scope" value="Bacteria"/>
</dbReference>
<name>F5Y7N2_LEAAZ</name>
<dbReference type="EMBL" id="CP001841">
    <property type="protein sequence ID" value="AEF80110.1"/>
    <property type="molecule type" value="Genomic_DNA"/>
</dbReference>
<dbReference type="RefSeq" id="WP_015710942.1">
    <property type="nucleotide sequence ID" value="NC_015577.1"/>
</dbReference>
<accession>F5Y7N2</accession>
<dbReference type="Proteomes" id="UP000009222">
    <property type="component" value="Chromosome"/>
</dbReference>
<feature type="domain" description="GmrSD restriction endonucleases N-terminal" evidence="1">
    <location>
        <begin position="15"/>
        <end position="302"/>
    </location>
</feature>
<dbReference type="HOGENOM" id="CLU_393218_0_0_12"/>
<evidence type="ECO:0000259" key="1">
    <source>
        <dbReference type="Pfam" id="PF03235"/>
    </source>
</evidence>
<dbReference type="KEGG" id="taz:TREAZ_1046"/>